<gene>
    <name evidence="3" type="ORF">ILYODFUR_005399</name>
</gene>
<evidence type="ECO:0000313" key="3">
    <source>
        <dbReference type="EMBL" id="MEQ2247060.1"/>
    </source>
</evidence>
<feature type="signal peptide" evidence="2">
    <location>
        <begin position="1"/>
        <end position="18"/>
    </location>
</feature>
<feature type="chain" id="PRO_5047339690" evidence="2">
    <location>
        <begin position="19"/>
        <end position="110"/>
    </location>
</feature>
<evidence type="ECO:0000256" key="2">
    <source>
        <dbReference type="SAM" id="SignalP"/>
    </source>
</evidence>
<feature type="non-terminal residue" evidence="3">
    <location>
        <position position="1"/>
    </location>
</feature>
<name>A0ABV0UPK6_9TELE</name>
<evidence type="ECO:0000256" key="1">
    <source>
        <dbReference type="SAM" id="MobiDB-lite"/>
    </source>
</evidence>
<accession>A0ABV0UPK6</accession>
<dbReference type="EMBL" id="JAHRIQ010081410">
    <property type="protein sequence ID" value="MEQ2247060.1"/>
    <property type="molecule type" value="Genomic_DNA"/>
</dbReference>
<feature type="region of interest" description="Disordered" evidence="1">
    <location>
        <begin position="50"/>
        <end position="91"/>
    </location>
</feature>
<dbReference type="Proteomes" id="UP001482620">
    <property type="component" value="Unassembled WGS sequence"/>
</dbReference>
<keyword evidence="2" id="KW-0732">Signal</keyword>
<reference evidence="3 4" key="1">
    <citation type="submission" date="2021-06" db="EMBL/GenBank/DDBJ databases">
        <authorList>
            <person name="Palmer J.M."/>
        </authorList>
    </citation>
    <scope>NUCLEOTIDE SEQUENCE [LARGE SCALE GENOMIC DNA]</scope>
    <source>
        <strain evidence="4">if_2019</strain>
        <tissue evidence="3">Muscle</tissue>
    </source>
</reference>
<proteinExistence type="predicted"/>
<protein>
    <submittedName>
        <fullName evidence="3">Uncharacterized protein</fullName>
    </submittedName>
</protein>
<keyword evidence="4" id="KW-1185">Reference proteome</keyword>
<sequence>TKTTCYCLTIICINLVLHTNNDVAQLQADYDLFFRQGAGEGRSRAIESIGNQPFLTGPAPPQRNQAGPGHKPHSTLLADKTPWKKKSANHHPELPQYISAVELVSETLHG</sequence>
<comment type="caution">
    <text evidence="3">The sequence shown here is derived from an EMBL/GenBank/DDBJ whole genome shotgun (WGS) entry which is preliminary data.</text>
</comment>
<evidence type="ECO:0000313" key="4">
    <source>
        <dbReference type="Proteomes" id="UP001482620"/>
    </source>
</evidence>
<organism evidence="3 4">
    <name type="scientific">Ilyodon furcidens</name>
    <name type="common">goldbreast splitfin</name>
    <dbReference type="NCBI Taxonomy" id="33524"/>
    <lineage>
        <taxon>Eukaryota</taxon>
        <taxon>Metazoa</taxon>
        <taxon>Chordata</taxon>
        <taxon>Craniata</taxon>
        <taxon>Vertebrata</taxon>
        <taxon>Euteleostomi</taxon>
        <taxon>Actinopterygii</taxon>
        <taxon>Neopterygii</taxon>
        <taxon>Teleostei</taxon>
        <taxon>Neoteleostei</taxon>
        <taxon>Acanthomorphata</taxon>
        <taxon>Ovalentaria</taxon>
        <taxon>Atherinomorphae</taxon>
        <taxon>Cyprinodontiformes</taxon>
        <taxon>Goodeidae</taxon>
        <taxon>Ilyodon</taxon>
    </lineage>
</organism>